<evidence type="ECO:0000313" key="3">
    <source>
        <dbReference type="EMBL" id="MBO2439940.1"/>
    </source>
</evidence>
<gene>
    <name evidence="3" type="ORF">J4557_20650</name>
</gene>
<dbReference type="RefSeq" id="WP_208268352.1">
    <property type="nucleotide sequence ID" value="NZ_BAAAGM010000010.1"/>
</dbReference>
<accession>A0ABS3R1J9</accession>
<reference evidence="3 4" key="1">
    <citation type="submission" date="2021-03" db="EMBL/GenBank/DDBJ databases">
        <authorList>
            <person name="Kanchanasin P."/>
            <person name="Saeng-In P."/>
            <person name="Phongsopitanun W."/>
            <person name="Yuki M."/>
            <person name="Kudo T."/>
            <person name="Ohkuma M."/>
            <person name="Tanasupawat S."/>
        </authorList>
    </citation>
    <scope>NUCLEOTIDE SEQUENCE [LARGE SCALE GENOMIC DNA]</scope>
    <source>
        <strain evidence="3 4">L46</strain>
    </source>
</reference>
<feature type="compositionally biased region" description="Pro residues" evidence="1">
    <location>
        <begin position="155"/>
        <end position="175"/>
    </location>
</feature>
<feature type="transmembrane region" description="Helical" evidence="2">
    <location>
        <begin position="114"/>
        <end position="135"/>
    </location>
</feature>
<dbReference type="EMBL" id="JAGEOK010000012">
    <property type="protein sequence ID" value="MBO2439940.1"/>
    <property type="molecule type" value="Genomic_DNA"/>
</dbReference>
<feature type="transmembrane region" description="Helical" evidence="2">
    <location>
        <begin position="51"/>
        <end position="69"/>
    </location>
</feature>
<evidence type="ECO:0000313" key="4">
    <source>
        <dbReference type="Proteomes" id="UP000666915"/>
    </source>
</evidence>
<evidence type="ECO:0000256" key="2">
    <source>
        <dbReference type="SAM" id="Phobius"/>
    </source>
</evidence>
<organism evidence="3 4">
    <name type="scientific">Actinomadura nitritigenes</name>
    <dbReference type="NCBI Taxonomy" id="134602"/>
    <lineage>
        <taxon>Bacteria</taxon>
        <taxon>Bacillati</taxon>
        <taxon>Actinomycetota</taxon>
        <taxon>Actinomycetes</taxon>
        <taxon>Streptosporangiales</taxon>
        <taxon>Thermomonosporaceae</taxon>
        <taxon>Actinomadura</taxon>
    </lineage>
</organism>
<comment type="caution">
    <text evidence="3">The sequence shown here is derived from an EMBL/GenBank/DDBJ whole genome shotgun (WGS) entry which is preliminary data.</text>
</comment>
<keyword evidence="2" id="KW-1133">Transmembrane helix</keyword>
<dbReference type="Proteomes" id="UP000666915">
    <property type="component" value="Unassembled WGS sequence"/>
</dbReference>
<proteinExistence type="predicted"/>
<evidence type="ECO:0000256" key="1">
    <source>
        <dbReference type="SAM" id="MobiDB-lite"/>
    </source>
</evidence>
<feature type="transmembrane region" description="Helical" evidence="2">
    <location>
        <begin position="12"/>
        <end position="31"/>
    </location>
</feature>
<feature type="compositionally biased region" description="Low complexity" evidence="1">
    <location>
        <begin position="203"/>
        <end position="238"/>
    </location>
</feature>
<keyword evidence="2" id="KW-0812">Transmembrane</keyword>
<keyword evidence="2" id="KW-0472">Membrane</keyword>
<keyword evidence="4" id="KW-1185">Reference proteome</keyword>
<name>A0ABS3R1J9_9ACTN</name>
<protein>
    <submittedName>
        <fullName evidence="3">Uncharacterized protein</fullName>
    </submittedName>
</protein>
<feature type="region of interest" description="Disordered" evidence="1">
    <location>
        <begin position="153"/>
        <end position="276"/>
    </location>
</feature>
<feature type="transmembrane region" description="Helical" evidence="2">
    <location>
        <begin position="76"/>
        <end position="94"/>
    </location>
</feature>
<sequence>MSNGARHGIGAVVGLIATAILTYCLVMGTYKMSMTQRYYAVTFRNYHGSELWTGAGLLLVAAVVLGLVVGSRVSPIASLVPGVIYTAVGLLWIADAEWAMRNTAKKSFPDNLTMGYLNLATFGVFLLLGVALVVASVPPSRWRARTAGAAAPRYAGPPPAPMGPPPGAPGAPGAPAPMGAPQAPAQDSPWGRPPQYGQPPAQPSGQPQYGRSAQPGLPQAGSPSPSAPQADSPARPASGAVPFDDNGGKPSSQGGSADGVGEWTQMYGGDDLRGDR</sequence>
<feature type="compositionally biased region" description="Low complexity" evidence="1">
    <location>
        <begin position="176"/>
        <end position="185"/>
    </location>
</feature>